<dbReference type="Proteomes" id="UP000238274">
    <property type="component" value="Unassembled WGS sequence"/>
</dbReference>
<keyword evidence="1" id="KW-1133">Transmembrane helix</keyword>
<dbReference type="VEuPathDB" id="FungiDB:PSHT_03270"/>
<sequence>MKNEFGRFSENSILSSIPIGVNPFDFLTDLINSKFFTPFYGFKKALLLLSFIFHLLIALFCLAILVLSFSRGKKRSQWLFRRLQIGDKSGKEAPLFWLNAGILMTITQFMGSVATQAYILIELKTARSVSYALRTPMEPALGLMAMCELLNYWFLMHFFVVTIPDLSTNLDKGIEHSLNITIEYSSCFDQETDGDTKIKDAKRWTPSTTMINIISLGCPISIIIASVTLFNWLSSVHHPFMVVVVQSLDVLRQGSSAWNQLNSVTTTKTDERLLMTQLIQVTSQARSLNDQLEIFLERYTYSFHHFFCVLLVLHCITFLKAPTKGKSSARVGIQFKSLLPLFHLEQCFGQTRRAVTSRTGGLIDVAKRNRQLCGLCGDNLIISFAPQGVVCHDHDDYEWHSRDLRDHDDRRYSPRSSLASDDGVAFNGSYGWSAIPIAWQCWRLCEEDLGSTSPVADKAKCASLAAAAEEAVCMSIILTKPSQVAEGSIEIRLNPDDTIPTLLPHKAYELCGITGEIAAKSLHFDTIDIRLNPDDIVHTPSSPTLAGSFVESLEKSRPSHSTA</sequence>
<proteinExistence type="predicted"/>
<dbReference type="OrthoDB" id="2505786at2759"/>
<dbReference type="EMBL" id="PKSM01000030">
    <property type="protein sequence ID" value="POW20681.1"/>
    <property type="molecule type" value="Genomic_DNA"/>
</dbReference>
<feature type="transmembrane region" description="Helical" evidence="1">
    <location>
        <begin position="141"/>
        <end position="163"/>
    </location>
</feature>
<protein>
    <submittedName>
        <fullName evidence="2">Uncharacterized protein</fullName>
    </submittedName>
</protein>
<gene>
    <name evidence="2" type="ORF">PSHT_03270</name>
</gene>
<evidence type="ECO:0000256" key="1">
    <source>
        <dbReference type="SAM" id="Phobius"/>
    </source>
</evidence>
<keyword evidence="3" id="KW-1185">Reference proteome</keyword>
<keyword evidence="1" id="KW-0812">Transmembrane</keyword>
<organism evidence="2 3">
    <name type="scientific">Puccinia striiformis</name>
    <dbReference type="NCBI Taxonomy" id="27350"/>
    <lineage>
        <taxon>Eukaryota</taxon>
        <taxon>Fungi</taxon>
        <taxon>Dikarya</taxon>
        <taxon>Basidiomycota</taxon>
        <taxon>Pucciniomycotina</taxon>
        <taxon>Pucciniomycetes</taxon>
        <taxon>Pucciniales</taxon>
        <taxon>Pucciniaceae</taxon>
        <taxon>Puccinia</taxon>
    </lineage>
</organism>
<feature type="non-terminal residue" evidence="2">
    <location>
        <position position="563"/>
    </location>
</feature>
<reference evidence="2 3" key="1">
    <citation type="submission" date="2017-12" db="EMBL/GenBank/DDBJ databases">
        <title>Gene loss provides genomic basis for host adaptation in cereal stripe rust fungi.</title>
        <authorList>
            <person name="Xia C."/>
        </authorList>
    </citation>
    <scope>NUCLEOTIDE SEQUENCE [LARGE SCALE GENOMIC DNA]</scope>
    <source>
        <strain evidence="2 3">93TX-2</strain>
    </source>
</reference>
<feature type="transmembrane region" description="Helical" evidence="1">
    <location>
        <begin position="95"/>
        <end position="121"/>
    </location>
</feature>
<feature type="transmembrane region" description="Helical" evidence="1">
    <location>
        <begin position="209"/>
        <end position="233"/>
    </location>
</feature>
<keyword evidence="1" id="KW-0472">Membrane</keyword>
<dbReference type="AlphaFoldDB" id="A0A2S4WG14"/>
<reference evidence="3" key="3">
    <citation type="journal article" date="2018" name="Mol. Plant Microbe Interact.">
        <title>Genome sequence resources for the wheat stripe rust pathogen (Puccinia striiformis f. sp. tritici) and the barley stripe rust pathogen (Puccinia striiformis f. sp. hordei).</title>
        <authorList>
            <person name="Xia C."/>
            <person name="Wang M."/>
            <person name="Yin C."/>
            <person name="Cornejo O.E."/>
            <person name="Hulbert S.H."/>
            <person name="Chen X."/>
        </authorList>
    </citation>
    <scope>NUCLEOTIDE SEQUENCE [LARGE SCALE GENOMIC DNA]</scope>
    <source>
        <strain evidence="3">93TX-2</strain>
    </source>
</reference>
<feature type="transmembrane region" description="Helical" evidence="1">
    <location>
        <begin position="45"/>
        <end position="69"/>
    </location>
</feature>
<reference evidence="3" key="2">
    <citation type="journal article" date="2018" name="BMC Genomics">
        <title>Genomic insights into host adaptation between the wheat stripe rust pathogen (Puccinia striiformis f. sp. tritici) and the barley stripe rust pathogen (Puccinia striiformis f. sp. hordei).</title>
        <authorList>
            <person name="Xia C."/>
            <person name="Wang M."/>
            <person name="Yin C."/>
            <person name="Cornejo O.E."/>
            <person name="Hulbert S.H."/>
            <person name="Chen X."/>
        </authorList>
    </citation>
    <scope>NUCLEOTIDE SEQUENCE [LARGE SCALE GENOMIC DNA]</scope>
    <source>
        <strain evidence="3">93TX-2</strain>
    </source>
</reference>
<name>A0A2S4WG14_9BASI</name>
<evidence type="ECO:0000313" key="3">
    <source>
        <dbReference type="Proteomes" id="UP000238274"/>
    </source>
</evidence>
<accession>A0A2S4WG14</accession>
<comment type="caution">
    <text evidence="2">The sequence shown here is derived from an EMBL/GenBank/DDBJ whole genome shotgun (WGS) entry which is preliminary data.</text>
</comment>
<evidence type="ECO:0000313" key="2">
    <source>
        <dbReference type="EMBL" id="POW20681.1"/>
    </source>
</evidence>
<dbReference type="VEuPathDB" id="FungiDB:PSTT_12867"/>